<comment type="caution">
    <text evidence="3">The sequence shown here is derived from an EMBL/GenBank/DDBJ whole genome shotgun (WGS) entry which is preliminary data.</text>
</comment>
<proteinExistence type="predicted"/>
<keyword evidence="4" id="KW-1185">Reference proteome</keyword>
<dbReference type="EMBL" id="CAVMBE010000011">
    <property type="protein sequence ID" value="CAK3909199.1"/>
    <property type="molecule type" value="Genomic_DNA"/>
</dbReference>
<keyword evidence="2" id="KW-0732">Signal</keyword>
<dbReference type="AlphaFoldDB" id="A0AAI9E920"/>
<evidence type="ECO:0000256" key="1">
    <source>
        <dbReference type="SAM" id="MobiDB-lite"/>
    </source>
</evidence>
<feature type="chain" id="PRO_5042544157" evidence="2">
    <location>
        <begin position="25"/>
        <end position="118"/>
    </location>
</feature>
<protein>
    <submittedName>
        <fullName evidence="3">Uncharacterized protein</fullName>
    </submittedName>
</protein>
<feature type="signal peptide" evidence="2">
    <location>
        <begin position="1"/>
        <end position="24"/>
    </location>
</feature>
<evidence type="ECO:0000313" key="4">
    <source>
        <dbReference type="Proteomes" id="UP001296104"/>
    </source>
</evidence>
<evidence type="ECO:0000256" key="2">
    <source>
        <dbReference type="SAM" id="SignalP"/>
    </source>
</evidence>
<accession>A0AAI9E920</accession>
<evidence type="ECO:0000313" key="3">
    <source>
        <dbReference type="EMBL" id="CAK3909199.1"/>
    </source>
</evidence>
<name>A0AAI9E920_9PEZI</name>
<feature type="region of interest" description="Disordered" evidence="1">
    <location>
        <begin position="74"/>
        <end position="104"/>
    </location>
</feature>
<organism evidence="3 4">
    <name type="scientific">Lecanosticta acicola</name>
    <dbReference type="NCBI Taxonomy" id="111012"/>
    <lineage>
        <taxon>Eukaryota</taxon>
        <taxon>Fungi</taxon>
        <taxon>Dikarya</taxon>
        <taxon>Ascomycota</taxon>
        <taxon>Pezizomycotina</taxon>
        <taxon>Dothideomycetes</taxon>
        <taxon>Dothideomycetidae</taxon>
        <taxon>Mycosphaerellales</taxon>
        <taxon>Mycosphaerellaceae</taxon>
        <taxon>Lecanosticta</taxon>
    </lineage>
</organism>
<dbReference type="Proteomes" id="UP001296104">
    <property type="component" value="Unassembled WGS sequence"/>
</dbReference>
<feature type="compositionally biased region" description="Low complexity" evidence="1">
    <location>
        <begin position="78"/>
        <end position="101"/>
    </location>
</feature>
<sequence>MSAATAKGLLLLVGSLCAAPFTLAYTLPLPEQASTSVATRYLAFDDPARDDIPARKIAAKRKWKHAFIAERIREENNASSSPASSSPSKSSKSSLLSSSSSLRGSWRREPDLMFIPEN</sequence>
<gene>
    <name evidence="3" type="ORF">LECACI_7A002588</name>
</gene>
<reference evidence="3" key="1">
    <citation type="submission" date="2023-11" db="EMBL/GenBank/DDBJ databases">
        <authorList>
            <person name="Alioto T."/>
            <person name="Alioto T."/>
            <person name="Gomez Garrido J."/>
        </authorList>
    </citation>
    <scope>NUCLEOTIDE SEQUENCE</scope>
</reference>